<proteinExistence type="predicted"/>
<evidence type="ECO:0000256" key="1">
    <source>
        <dbReference type="SAM" id="MobiDB-lite"/>
    </source>
</evidence>
<dbReference type="SUPFAM" id="SSF53474">
    <property type="entry name" value="alpha/beta-Hydrolases"/>
    <property type="match status" value="1"/>
</dbReference>
<comment type="caution">
    <text evidence="2">The sequence shown here is derived from an EMBL/GenBank/DDBJ whole genome shotgun (WGS) entry which is preliminary data.</text>
</comment>
<dbReference type="InterPro" id="IPR053228">
    <property type="entry name" value="Stereospecific_Lipase"/>
</dbReference>
<reference evidence="3" key="1">
    <citation type="journal article" date="2019" name="Int. J. Syst. Evol. Microbiol.">
        <title>The Global Catalogue of Microorganisms (GCM) 10K type strain sequencing project: providing services to taxonomists for standard genome sequencing and annotation.</title>
        <authorList>
            <consortium name="The Broad Institute Genomics Platform"/>
            <consortium name="The Broad Institute Genome Sequencing Center for Infectious Disease"/>
            <person name="Wu L."/>
            <person name="Ma J."/>
        </authorList>
    </citation>
    <scope>NUCLEOTIDE SEQUENCE [LARGE SCALE GENOMIC DNA]</scope>
    <source>
        <strain evidence="3">CCM 7855</strain>
    </source>
</reference>
<protein>
    <submittedName>
        <fullName evidence="2">Lipase</fullName>
    </submittedName>
</protein>
<name>A0ABQ1U1E0_9NOCA</name>
<dbReference type="Gene3D" id="3.40.50.1820">
    <property type="entry name" value="alpha/beta hydrolase"/>
    <property type="match status" value="1"/>
</dbReference>
<dbReference type="Proteomes" id="UP000632454">
    <property type="component" value="Unassembled WGS sequence"/>
</dbReference>
<organism evidence="2 3">
    <name type="scientific">Williamsia phyllosphaerae</name>
    <dbReference type="NCBI Taxonomy" id="885042"/>
    <lineage>
        <taxon>Bacteria</taxon>
        <taxon>Bacillati</taxon>
        <taxon>Actinomycetota</taxon>
        <taxon>Actinomycetes</taxon>
        <taxon>Mycobacteriales</taxon>
        <taxon>Nocardiaceae</taxon>
        <taxon>Williamsia</taxon>
    </lineage>
</organism>
<evidence type="ECO:0000313" key="3">
    <source>
        <dbReference type="Proteomes" id="UP000632454"/>
    </source>
</evidence>
<accession>A0ABQ1U1E0</accession>
<dbReference type="EMBL" id="BMCS01000001">
    <property type="protein sequence ID" value="GGF08708.1"/>
    <property type="molecule type" value="Genomic_DNA"/>
</dbReference>
<gene>
    <name evidence="2" type="primary">aes</name>
    <name evidence="2" type="ORF">GCM10007298_00740</name>
</gene>
<evidence type="ECO:0000313" key="2">
    <source>
        <dbReference type="EMBL" id="GGF08708.1"/>
    </source>
</evidence>
<feature type="compositionally biased region" description="Acidic residues" evidence="1">
    <location>
        <begin position="38"/>
        <end position="48"/>
    </location>
</feature>
<dbReference type="PANTHER" id="PTHR37574">
    <property type="entry name" value="LIPASE B"/>
    <property type="match status" value="1"/>
</dbReference>
<dbReference type="PANTHER" id="PTHR37574:SF1">
    <property type="entry name" value="LIPASE B"/>
    <property type="match status" value="1"/>
</dbReference>
<dbReference type="InterPro" id="IPR029058">
    <property type="entry name" value="AB_hydrolase_fold"/>
</dbReference>
<dbReference type="InterPro" id="IPR002918">
    <property type="entry name" value="Lipase_EstA/Esterase_EstB"/>
</dbReference>
<dbReference type="Pfam" id="PF01674">
    <property type="entry name" value="Lipase_2"/>
    <property type="match status" value="1"/>
</dbReference>
<keyword evidence="3" id="KW-1185">Reference proteome</keyword>
<sequence length="346" mass="36710">MRRRIVCTVAHGSLIRMLGDAMTIPLRVGGLLTHSTDDVGELAPDQEVDNPAPRGAARDRQKVAYNFFSGIGPEIANPGGALPGANQWDAPVDPAHPNPVILVHGTGGGGQTNWGTYVPLLALEGYSVFTLTYGALAHVPWPLKAMGGMTLMEDSAAELGDFIEKVLAATGAEKVDIVGHSQGTLVPNHYAKFLGGGDKIGRYVSLAPLWEGTTAFGAGLLHTVDLRLGIDPLKVLPCRAVAQMTRGSEFITAMNADGGPYVPGIDYVNISTRFDEFVRPYTSGQLPAVSDDQTVTNIVVQHDCSQDFCDHLGICGSPRAARHVLNALDPSSSEKVPCQFVPPFFG</sequence>
<feature type="region of interest" description="Disordered" evidence="1">
    <location>
        <begin position="37"/>
        <end position="57"/>
    </location>
</feature>